<protein>
    <recommendedName>
        <fullName evidence="7">Dipeptidyl-peptidase</fullName>
        <ecNumber evidence="7">3.4.14.-</ecNumber>
    </recommendedName>
</protein>
<proteinExistence type="inferred from homology"/>
<name>A0A7G1HPZ0_9BACT</name>
<dbReference type="KEGG" id="copr:Cop2CBH44_00090"/>
<dbReference type="GO" id="GO:0008239">
    <property type="term" value="F:dipeptidyl-peptidase activity"/>
    <property type="evidence" value="ECO:0007669"/>
    <property type="project" value="UniProtKB-UniRule"/>
</dbReference>
<dbReference type="Pfam" id="PF10459">
    <property type="entry name" value="Peptidase_S46"/>
    <property type="match status" value="1"/>
</dbReference>
<dbReference type="GO" id="GO:0043171">
    <property type="term" value="P:peptide catabolic process"/>
    <property type="evidence" value="ECO:0007669"/>
    <property type="project" value="UniProtKB-UniRule"/>
</dbReference>
<evidence type="ECO:0000313" key="9">
    <source>
        <dbReference type="Proteomes" id="UP000594042"/>
    </source>
</evidence>
<evidence type="ECO:0000256" key="7">
    <source>
        <dbReference type="RuleBase" id="RU366067"/>
    </source>
</evidence>
<dbReference type="RefSeq" id="WP_200755260.1">
    <property type="nucleotide sequence ID" value="NZ_AP023322.1"/>
</dbReference>
<evidence type="ECO:0000256" key="2">
    <source>
        <dbReference type="ARBA" id="ARBA00022438"/>
    </source>
</evidence>
<dbReference type="EMBL" id="AP023322">
    <property type="protein sequence ID" value="BCI61656.1"/>
    <property type="molecule type" value="Genomic_DNA"/>
</dbReference>
<dbReference type="AlphaFoldDB" id="A0A7G1HPZ0"/>
<evidence type="ECO:0000256" key="6">
    <source>
        <dbReference type="ARBA" id="ARBA00022825"/>
    </source>
</evidence>
<keyword evidence="2 7" id="KW-0031">Aminopeptidase</keyword>
<evidence type="ECO:0000256" key="4">
    <source>
        <dbReference type="ARBA" id="ARBA00022729"/>
    </source>
</evidence>
<evidence type="ECO:0000256" key="5">
    <source>
        <dbReference type="ARBA" id="ARBA00022801"/>
    </source>
</evidence>
<keyword evidence="6 7" id="KW-0720">Serine protease</keyword>
<dbReference type="PANTHER" id="PTHR38469">
    <property type="entry name" value="PERIPLASMIC PEPTIDASE SUBFAMILY S1B"/>
    <property type="match status" value="1"/>
</dbReference>
<dbReference type="Gene3D" id="2.40.10.10">
    <property type="entry name" value="Trypsin-like serine proteases"/>
    <property type="match status" value="1"/>
</dbReference>
<accession>A0A7G1HPZ0</accession>
<sequence length="718" mass="81744">MKNKHILSGLIALSTLFTTSADEGMWVLPLINQQNISQMKGLGLELSAEDIYHPDSISLKDAVVIFGGGCTGEVISPEGLVLTNHHCGYNYIQQHSSVDNDLLTNGFWAKSKKEELPNPGLTVTFIDKIEDVTGYVKHELQKDTSDYILKFLSAKYLNKLAEKRAGKDFLDNNPGTKVEIKPFYGGNKYYMFTQKIYSDIRMVGAPPSSIGKFGADTDNWMWPRHTGDFSIFRIYADSLGNPAPYSENNVPLRPKKYFSLSTGGIEQNDYVMLMGFPGRTNHFYTPSEVRERRDIENSIRVQVRDLRQKLMLEEMLADPKIRIQYAGKYASSTNSYKSSKGMNKMIDRQQLIEQKDREKENLVMWAKANQLPQYLQAIQTIDSVIEKRAGLKKRQFYLTEALSTGIEFSKVATHRALIDSLRKNGIKTVPAAEIEKSIRKFRNKDYAPEVDKKIAKAMLKLYADNIAPDERPDFFRTIEKKYKGNTDLYVDDLFAKSIYGNPQKAERFIKHPTLKNLENDGMILFAQSVANERKNIAARLQEFDNRLETAHRTYIDGIMKINEGKPTYPDANFTIRLTYGQIAPFSPSDGIDYLYYTTLDGVMQKEDSTNWEFVVAPKLKELYHNKDFGIYARPDGKMPVNLIANTHTTGGNSGSPVMNAKGQLVGIGFDRNWEGITGDIQYQKQYQRTIITDIRYILFIIDKFAGATHLIEELNIEK</sequence>
<dbReference type="InterPro" id="IPR009003">
    <property type="entry name" value="Peptidase_S1_PA"/>
</dbReference>
<dbReference type="PANTHER" id="PTHR38469:SF1">
    <property type="entry name" value="PERIPLASMIC PEPTIDASE SUBFAMILY S1B"/>
    <property type="match status" value="1"/>
</dbReference>
<gene>
    <name evidence="8" type="ORF">Cop2CBH44_00090</name>
</gene>
<evidence type="ECO:0000256" key="1">
    <source>
        <dbReference type="ARBA" id="ARBA00010491"/>
    </source>
</evidence>
<reference evidence="9" key="1">
    <citation type="submission" date="2020-07" db="EMBL/GenBank/DDBJ databases">
        <title>Complete genome sequencing of Coprobacter sp. strain 2CBH44.</title>
        <authorList>
            <person name="Sakamoto M."/>
            <person name="Murakami T."/>
            <person name="Mori H."/>
        </authorList>
    </citation>
    <scope>NUCLEOTIDE SEQUENCE [LARGE SCALE GENOMIC DNA]</scope>
    <source>
        <strain evidence="9">2CBH44</strain>
    </source>
</reference>
<comment type="function">
    <text evidence="7">Catalyzes the removal of dipeptides from the N-terminus of oligopeptides.</text>
</comment>
<evidence type="ECO:0000313" key="8">
    <source>
        <dbReference type="EMBL" id="BCI61656.1"/>
    </source>
</evidence>
<keyword evidence="3 7" id="KW-0645">Protease</keyword>
<dbReference type="Proteomes" id="UP000594042">
    <property type="component" value="Chromosome"/>
</dbReference>
<dbReference type="InterPro" id="IPR019500">
    <property type="entry name" value="Pep_S46"/>
</dbReference>
<dbReference type="InterPro" id="IPR043504">
    <property type="entry name" value="Peptidase_S1_PA_chymotrypsin"/>
</dbReference>
<comment type="similarity">
    <text evidence="1 7">Belongs to the peptidase S46 family.</text>
</comment>
<keyword evidence="9" id="KW-1185">Reference proteome</keyword>
<keyword evidence="5 7" id="KW-0378">Hydrolase</keyword>
<organism evidence="8 9">
    <name type="scientific">Coprobacter secundus subsp. similis</name>
    <dbReference type="NCBI Taxonomy" id="2751153"/>
    <lineage>
        <taxon>Bacteria</taxon>
        <taxon>Pseudomonadati</taxon>
        <taxon>Bacteroidota</taxon>
        <taxon>Bacteroidia</taxon>
        <taxon>Bacteroidales</taxon>
        <taxon>Barnesiellaceae</taxon>
        <taxon>Coprobacter</taxon>
    </lineage>
</organism>
<evidence type="ECO:0000256" key="3">
    <source>
        <dbReference type="ARBA" id="ARBA00022670"/>
    </source>
</evidence>
<dbReference type="SUPFAM" id="SSF50494">
    <property type="entry name" value="Trypsin-like serine proteases"/>
    <property type="match status" value="1"/>
</dbReference>
<keyword evidence="4" id="KW-0732">Signal</keyword>
<dbReference type="EC" id="3.4.14.-" evidence="7"/>
<dbReference type="GO" id="GO:0070009">
    <property type="term" value="F:serine-type aminopeptidase activity"/>
    <property type="evidence" value="ECO:0007669"/>
    <property type="project" value="UniProtKB-UniRule"/>
</dbReference>
<dbReference type="GO" id="GO:0006508">
    <property type="term" value="P:proteolysis"/>
    <property type="evidence" value="ECO:0007669"/>
    <property type="project" value="UniProtKB-KW"/>
</dbReference>